<dbReference type="Proteomes" id="UP000321574">
    <property type="component" value="Unassembled WGS sequence"/>
</dbReference>
<dbReference type="OrthoDB" id="9790935at2"/>
<evidence type="ECO:0000313" key="2">
    <source>
        <dbReference type="Proteomes" id="UP000321574"/>
    </source>
</evidence>
<gene>
    <name evidence="1" type="ORF">FHP05_15195</name>
</gene>
<proteinExistence type="predicted"/>
<keyword evidence="2" id="KW-1185">Reference proteome</keyword>
<comment type="caution">
    <text evidence="1">The sequence shown here is derived from an EMBL/GenBank/DDBJ whole genome shotgun (WGS) entry which is preliminary data.</text>
</comment>
<evidence type="ECO:0000313" key="1">
    <source>
        <dbReference type="EMBL" id="TXL56656.1"/>
    </source>
</evidence>
<protein>
    <submittedName>
        <fullName evidence="1">Uncharacterized protein</fullName>
    </submittedName>
</protein>
<name>A0A5C8NFV4_9BACI</name>
<accession>A0A5C8NFV4</accession>
<dbReference type="AlphaFoldDB" id="A0A5C8NFV4"/>
<dbReference type="EMBL" id="VDUW01000033">
    <property type="protein sequence ID" value="TXL56656.1"/>
    <property type="molecule type" value="Genomic_DNA"/>
</dbReference>
<organism evidence="1 2">
    <name type="scientific">Cerasibacillus terrae</name>
    <dbReference type="NCBI Taxonomy" id="2498845"/>
    <lineage>
        <taxon>Bacteria</taxon>
        <taxon>Bacillati</taxon>
        <taxon>Bacillota</taxon>
        <taxon>Bacilli</taxon>
        <taxon>Bacillales</taxon>
        <taxon>Bacillaceae</taxon>
        <taxon>Cerasibacillus</taxon>
    </lineage>
</organism>
<reference evidence="1 2" key="1">
    <citation type="submission" date="2019-06" db="EMBL/GenBank/DDBJ databases">
        <title>Cerasibacillus sp. nov., isolated from maize field.</title>
        <authorList>
            <person name="Lin S.-Y."/>
            <person name="Tsai C.-F."/>
            <person name="Young C.-C."/>
        </authorList>
    </citation>
    <scope>NUCLEOTIDE SEQUENCE [LARGE SCALE GENOMIC DNA]</scope>
    <source>
        <strain evidence="1 2">CC-CFT480</strain>
    </source>
</reference>
<sequence>MPQFVCHILPLFYQDFLQCFSFLALCCKLLRVLFAIGKKQCPFDGNKLLRGLPQIESLQAA</sequence>